<evidence type="ECO:0000256" key="5">
    <source>
        <dbReference type="ARBA" id="ARBA00022729"/>
    </source>
</evidence>
<evidence type="ECO:0000256" key="4">
    <source>
        <dbReference type="ARBA" id="ARBA00022692"/>
    </source>
</evidence>
<dbReference type="SUPFAM" id="SSF56935">
    <property type="entry name" value="Porins"/>
    <property type="match status" value="1"/>
</dbReference>
<comment type="similarity">
    <text evidence="2">Belongs to the OmpP1/FadL family.</text>
</comment>
<name>A0A4Q1CLZ0_9BACT</name>
<keyword evidence="6" id="KW-0472">Membrane</keyword>
<evidence type="ECO:0000256" key="6">
    <source>
        <dbReference type="ARBA" id="ARBA00023136"/>
    </source>
</evidence>
<dbReference type="GO" id="GO:0009279">
    <property type="term" value="C:cell outer membrane"/>
    <property type="evidence" value="ECO:0007669"/>
    <property type="project" value="UniProtKB-SubCell"/>
</dbReference>
<evidence type="ECO:0000313" key="9">
    <source>
        <dbReference type="Proteomes" id="UP000290204"/>
    </source>
</evidence>
<evidence type="ECO:0000256" key="2">
    <source>
        <dbReference type="ARBA" id="ARBA00008163"/>
    </source>
</evidence>
<gene>
    <name evidence="8" type="ORF">ESA94_00970</name>
</gene>
<accession>A0A4Q1CLZ0</accession>
<dbReference type="AlphaFoldDB" id="A0A4Q1CLZ0"/>
<dbReference type="GO" id="GO:0015483">
    <property type="term" value="F:long-chain fatty acid transporting porin activity"/>
    <property type="evidence" value="ECO:0007669"/>
    <property type="project" value="TreeGrafter"/>
</dbReference>
<reference evidence="8 9" key="1">
    <citation type="submission" date="2019-01" db="EMBL/GenBank/DDBJ databases">
        <title>Lacibacter sp. strain TTM-7.</title>
        <authorList>
            <person name="Chen W.-M."/>
        </authorList>
    </citation>
    <scope>NUCLEOTIDE SEQUENCE [LARGE SCALE GENOMIC DNA]</scope>
    <source>
        <strain evidence="8 9">TTM-7</strain>
    </source>
</reference>
<keyword evidence="7" id="KW-0998">Cell outer membrane</keyword>
<dbReference type="OrthoDB" id="9765571at2"/>
<keyword evidence="4" id="KW-0812">Transmembrane</keyword>
<protein>
    <recommendedName>
        <fullName evidence="10">Aromatic hydrocarbon degradation protein</fullName>
    </recommendedName>
</protein>
<keyword evidence="3" id="KW-1134">Transmembrane beta strand</keyword>
<dbReference type="PANTHER" id="PTHR35093">
    <property type="entry name" value="OUTER MEMBRANE PROTEIN NMB0088-RELATED"/>
    <property type="match status" value="1"/>
</dbReference>
<keyword evidence="9" id="KW-1185">Reference proteome</keyword>
<evidence type="ECO:0008006" key="10">
    <source>
        <dbReference type="Google" id="ProtNLM"/>
    </source>
</evidence>
<evidence type="ECO:0000256" key="3">
    <source>
        <dbReference type="ARBA" id="ARBA00022452"/>
    </source>
</evidence>
<comment type="caution">
    <text evidence="8">The sequence shown here is derived from an EMBL/GenBank/DDBJ whole genome shotgun (WGS) entry which is preliminary data.</text>
</comment>
<keyword evidence="5" id="KW-0732">Signal</keyword>
<organism evidence="8 9">
    <name type="scientific">Lacibacter luteus</name>
    <dbReference type="NCBI Taxonomy" id="2508719"/>
    <lineage>
        <taxon>Bacteria</taxon>
        <taxon>Pseudomonadati</taxon>
        <taxon>Bacteroidota</taxon>
        <taxon>Chitinophagia</taxon>
        <taxon>Chitinophagales</taxon>
        <taxon>Chitinophagaceae</taxon>
        <taxon>Lacibacter</taxon>
    </lineage>
</organism>
<evidence type="ECO:0000256" key="1">
    <source>
        <dbReference type="ARBA" id="ARBA00004571"/>
    </source>
</evidence>
<comment type="subcellular location">
    <subcellularLocation>
        <location evidence="1">Cell outer membrane</location>
        <topology evidence="1">Multi-pass membrane protein</topology>
    </subcellularLocation>
</comment>
<evidence type="ECO:0000313" key="8">
    <source>
        <dbReference type="EMBL" id="RXK61619.1"/>
    </source>
</evidence>
<proteinExistence type="inferred from homology"/>
<evidence type="ECO:0000256" key="7">
    <source>
        <dbReference type="ARBA" id="ARBA00023237"/>
    </source>
</evidence>
<dbReference type="InterPro" id="IPR005017">
    <property type="entry name" value="OMPP1/FadL/TodX"/>
</dbReference>
<dbReference type="Proteomes" id="UP000290204">
    <property type="component" value="Unassembled WGS sequence"/>
</dbReference>
<sequence>MKRIFITGIAVCLLQSSYAQDVFDALRYSYPISSGTARTQAIGGTNISLGGDISSVFINPAGIAQFKTNELVLSPGFNFNKYKINYNDTITKGNKSKLNGGTSGVIFSFGGGRYGRSRNNTTLALAVNQTANFNTRFSYGGRNLNSSYTEKWLEEIKYSNVSTIDGVRSSFPLGASQAYESYLIDIVSSPNGDLLITNADISKNITQHFAYESKGGMTEGAIALAWNSNDKVLYGVTIGIPIVQYDRQTVVTENDGTGNTDNDFESFTFTENLATRGGGINAKLGVLFKPVEYFRIGLTFHTPTIMSLTDYADATITSNIENYSRRLNNDPSKPTSYTYNTKDVNELTGGGDENRYSYQIVTPWRAGLGLSYVFREISDVTKQKAFITGDVELINYKAMKYSSSQGSPDVGETEYFNGLNSQIDEMYKMAINARIGGELKFKTLMVRAGFNFMGSPYNRNFVNDVFGEDLPGWRMTPSLGLGYRDKGVFFDLTYAHAFGRNFHVPYTLQDASYPFAKNNISNGQVVATVGFKF</sequence>
<dbReference type="Gene3D" id="2.40.160.60">
    <property type="entry name" value="Outer membrane protein transport protein (OMPP1/FadL/TodX)"/>
    <property type="match status" value="1"/>
</dbReference>
<dbReference type="PANTHER" id="PTHR35093:SF8">
    <property type="entry name" value="OUTER MEMBRANE PROTEIN NMB0088-RELATED"/>
    <property type="match status" value="1"/>
</dbReference>
<dbReference type="RefSeq" id="WP_129128992.1">
    <property type="nucleotide sequence ID" value="NZ_SDHW01000001.1"/>
</dbReference>
<dbReference type="EMBL" id="SDHW01000001">
    <property type="protein sequence ID" value="RXK61619.1"/>
    <property type="molecule type" value="Genomic_DNA"/>
</dbReference>